<feature type="compositionally biased region" description="Polar residues" evidence="5">
    <location>
        <begin position="962"/>
        <end position="984"/>
    </location>
</feature>
<dbReference type="PROSITE" id="PS50020">
    <property type="entry name" value="WW_DOMAIN_2"/>
    <property type="match status" value="2"/>
</dbReference>
<feature type="coiled-coil region" evidence="4">
    <location>
        <begin position="715"/>
        <end position="742"/>
    </location>
</feature>
<dbReference type="Proteomes" id="UP001474421">
    <property type="component" value="Unassembled WGS sequence"/>
</dbReference>
<keyword evidence="4" id="KW-0175">Coiled coil</keyword>
<feature type="region of interest" description="Disordered" evidence="5">
    <location>
        <begin position="456"/>
        <end position="529"/>
    </location>
</feature>
<evidence type="ECO:0000256" key="2">
    <source>
        <dbReference type="ARBA" id="ARBA00022490"/>
    </source>
</evidence>
<keyword evidence="9" id="KW-1185">Reference proteome</keyword>
<dbReference type="GO" id="GO:0090136">
    <property type="term" value="P:epithelial cell-cell adhesion"/>
    <property type="evidence" value="ECO:0007669"/>
    <property type="project" value="TreeGrafter"/>
</dbReference>
<dbReference type="InterPro" id="IPR001202">
    <property type="entry name" value="WW_dom"/>
</dbReference>
<dbReference type="SUPFAM" id="SSF50729">
    <property type="entry name" value="PH domain-like"/>
    <property type="match status" value="1"/>
</dbReference>
<feature type="region of interest" description="Disordered" evidence="5">
    <location>
        <begin position="787"/>
        <end position="889"/>
    </location>
</feature>
<dbReference type="Gene3D" id="2.20.70.10">
    <property type="match status" value="2"/>
</dbReference>
<evidence type="ECO:0000313" key="8">
    <source>
        <dbReference type="EMBL" id="KAK9410044.1"/>
    </source>
</evidence>
<dbReference type="CDD" id="cd00201">
    <property type="entry name" value="WW"/>
    <property type="match status" value="1"/>
</dbReference>
<name>A0AAW1C6R2_CROAD</name>
<dbReference type="GO" id="GO:0005737">
    <property type="term" value="C:cytoplasm"/>
    <property type="evidence" value="ECO:0007669"/>
    <property type="project" value="UniProtKB-SubCell"/>
</dbReference>
<keyword evidence="2" id="KW-0963">Cytoplasm</keyword>
<proteinExistence type="predicted"/>
<evidence type="ECO:0000313" key="9">
    <source>
        <dbReference type="Proteomes" id="UP001474421"/>
    </source>
</evidence>
<keyword evidence="3" id="KW-0597">Phosphoprotein</keyword>
<dbReference type="Pfam" id="PF00397">
    <property type="entry name" value="WW"/>
    <property type="match status" value="1"/>
</dbReference>
<dbReference type="SMART" id="SM00233">
    <property type="entry name" value="PH"/>
    <property type="match status" value="1"/>
</dbReference>
<dbReference type="PROSITE" id="PS01159">
    <property type="entry name" value="WW_DOMAIN_1"/>
    <property type="match status" value="2"/>
</dbReference>
<dbReference type="InterPro" id="IPR036020">
    <property type="entry name" value="WW_dom_sf"/>
</dbReference>
<dbReference type="Pfam" id="PF25541">
    <property type="entry name" value="TBCA_PH"/>
    <property type="match status" value="1"/>
</dbReference>
<accession>A0AAW1C6R2</accession>
<feature type="region of interest" description="Disordered" evidence="5">
    <location>
        <begin position="115"/>
        <end position="154"/>
    </location>
</feature>
<feature type="domain" description="PH" evidence="6">
    <location>
        <begin position="167"/>
        <end position="286"/>
    </location>
</feature>
<evidence type="ECO:0000256" key="1">
    <source>
        <dbReference type="ARBA" id="ARBA00004496"/>
    </source>
</evidence>
<feature type="compositionally biased region" description="Polar residues" evidence="5">
    <location>
        <begin position="481"/>
        <end position="490"/>
    </location>
</feature>
<dbReference type="GO" id="GO:0045218">
    <property type="term" value="P:zonula adherens maintenance"/>
    <property type="evidence" value="ECO:0007669"/>
    <property type="project" value="TreeGrafter"/>
</dbReference>
<feature type="compositionally biased region" description="Basic and acidic residues" evidence="5">
    <location>
        <begin position="494"/>
        <end position="522"/>
    </location>
</feature>
<dbReference type="AlphaFoldDB" id="A0AAW1C6R2"/>
<dbReference type="Pfam" id="PF00169">
    <property type="entry name" value="PH"/>
    <property type="match status" value="1"/>
</dbReference>
<dbReference type="SMART" id="SM00456">
    <property type="entry name" value="WW"/>
    <property type="match status" value="2"/>
</dbReference>
<dbReference type="CDD" id="cd13248">
    <property type="entry name" value="PH_PEPP1_2_3"/>
    <property type="match status" value="1"/>
</dbReference>
<gene>
    <name evidence="8" type="ORF">NXF25_001219</name>
</gene>
<protein>
    <submittedName>
        <fullName evidence="8">Pleckstrin domain-containing family A member 7</fullName>
    </submittedName>
</protein>
<evidence type="ECO:0000259" key="6">
    <source>
        <dbReference type="PROSITE" id="PS50003"/>
    </source>
</evidence>
<evidence type="ECO:0000256" key="4">
    <source>
        <dbReference type="SAM" id="Coils"/>
    </source>
</evidence>
<feature type="compositionally biased region" description="Polar residues" evidence="5">
    <location>
        <begin position="378"/>
        <end position="407"/>
    </location>
</feature>
<feature type="coiled-coil region" evidence="4">
    <location>
        <begin position="649"/>
        <end position="683"/>
    </location>
</feature>
<dbReference type="GO" id="GO:0046931">
    <property type="term" value="P:pore complex assembly"/>
    <property type="evidence" value="ECO:0007669"/>
    <property type="project" value="TreeGrafter"/>
</dbReference>
<dbReference type="PROSITE" id="PS50003">
    <property type="entry name" value="PH_DOMAIN"/>
    <property type="match status" value="1"/>
</dbReference>
<dbReference type="GO" id="GO:0046930">
    <property type="term" value="C:pore complex"/>
    <property type="evidence" value="ECO:0007669"/>
    <property type="project" value="TreeGrafter"/>
</dbReference>
<dbReference type="Gene3D" id="2.30.29.30">
    <property type="entry name" value="Pleckstrin-homology domain (PH domain)/Phosphotyrosine-binding domain (PTB)"/>
    <property type="match status" value="1"/>
</dbReference>
<dbReference type="SUPFAM" id="SSF51045">
    <property type="entry name" value="WW domain"/>
    <property type="match status" value="2"/>
</dbReference>
<dbReference type="GO" id="GO:0044331">
    <property type="term" value="P:cell-cell adhesion mediated by cadherin"/>
    <property type="evidence" value="ECO:0007669"/>
    <property type="project" value="TreeGrafter"/>
</dbReference>
<dbReference type="EMBL" id="JAOTOJ010000001">
    <property type="protein sequence ID" value="KAK9410044.1"/>
    <property type="molecule type" value="Genomic_DNA"/>
</dbReference>
<dbReference type="PANTHER" id="PTHR12752:SF4">
    <property type="entry name" value="PLECKSTRIN HOMOLOGY DOMAIN-CONTAINING FAMILY A MEMBER 7"/>
    <property type="match status" value="1"/>
</dbReference>
<comment type="subcellular location">
    <subcellularLocation>
        <location evidence="1">Cytoplasm</location>
    </subcellularLocation>
</comment>
<evidence type="ECO:0000256" key="5">
    <source>
        <dbReference type="SAM" id="MobiDB-lite"/>
    </source>
</evidence>
<feature type="region of interest" description="Disordered" evidence="5">
    <location>
        <begin position="962"/>
        <end position="1015"/>
    </location>
</feature>
<sequence>MAAAAAKAVGRDTLPEHWSYGVCRDGRVFFIDDLIRATTWLHPRTGEPVNSGHMIRSDLPRGWEEGFSEEGASYFIDHNHQITTFKHPVTGQVSPENLEFILQEEHNSHMSKHQINQRPSSMVSETSTAVTTSTTDTKLGSKLGKSSNKVHSFGKRDQAIKRNPNIPVVVRGWLHKQDSSGMRLWKRRWFVLADYCLFYYKDSREESVLGSIPLPSYVISSVGPEEHINRKYSFKAVHTGMRAYIYNKSSVIGSQAEHSGMRTYYFSADTQEDMNDWIHAMNQAALMQSHFSPKRGTEKTDQHAVPQANHIDVYKEVPKLEPAEAKRGYRKSPEMSAYGKHEEMKKVRDDEHYTARKNAVDSKWEKPKHVIEPGRTLNPASSISRPQATQTLEKNGMPPSSLNTGPVEQNGISVYKRGFIPRPTQNKETQRKSNMTHIEHWVKVQKGDTKSLASDQTLTRQVPSHSVSFPENYHTLPKNARQPSGSSPPSNRDLPSDYKYAQDRVSHLKMSHDERKANKDGPPKVFISRRPHTPAERVTVKPSEERQTIDVPFVGSPRKIRNHTVKNSLHIDRRSMPTMGYMTHTVSAPSLHGKSADDTYVQLKKDLEYLDLKMTGRDTIKERHAKPIKIGESNIDVKLSVFCEQDRILQDLEDKIRALKENKDQLESVLEVLHRQMEQYKDQPQHTEKISYQQKLLQEDLICIRAEISKVSTEMENAWNEYLKLEKDVNQLKQTLQGQMNKSCFSQEKSQMQKDLWRIEDVTAGLSANKSNYRVIIESIKNPERKTVPSFSKPLVPSSSSTLMSTDSKISTQQSPPTSPIKPSLEVRLFPQPYTQPRMFSPSQQVKKVEPPIQSPVKLKPKEDEAPPRPPLPQLYSTDDNPPAVPPLPKEATVIRHTSVRGLKRQSDERKRDRELGQYINGDYRVELRSYVSEPELVTIGSDLSQPSIGFRGTDSRYQTLPTRGLSGSTSRLHQSSTVSSYSTLRRDASKERPKSALERLYSGDPQRGKMSAEEQLERMKRYQKAIVRERKRTLGQGERQSVSSRPFIQPGSADIGSWKREQEFDLQLLERAICTEQKMGDNWLKIDPVAVTETDLEHEDYNLDISKELSKPDKVAIPERYIEIDPEDPLTPEELEARHRKAEKIRHILTRSSVHNLQPPVQDKYSSSNLDSQLHEQERIITISYALASEASQRSKEVAAKAVTEQ</sequence>
<comment type="caution">
    <text evidence="8">The sequence shown here is derived from an EMBL/GenBank/DDBJ whole genome shotgun (WGS) entry which is preliminary data.</text>
</comment>
<feature type="compositionally biased region" description="Low complexity" evidence="5">
    <location>
        <begin position="120"/>
        <end position="147"/>
    </location>
</feature>
<organism evidence="8 9">
    <name type="scientific">Crotalus adamanteus</name>
    <name type="common">Eastern diamondback rattlesnake</name>
    <dbReference type="NCBI Taxonomy" id="8729"/>
    <lineage>
        <taxon>Eukaryota</taxon>
        <taxon>Metazoa</taxon>
        <taxon>Chordata</taxon>
        <taxon>Craniata</taxon>
        <taxon>Vertebrata</taxon>
        <taxon>Euteleostomi</taxon>
        <taxon>Lepidosauria</taxon>
        <taxon>Squamata</taxon>
        <taxon>Bifurcata</taxon>
        <taxon>Unidentata</taxon>
        <taxon>Episquamata</taxon>
        <taxon>Toxicofera</taxon>
        <taxon>Serpentes</taxon>
        <taxon>Colubroidea</taxon>
        <taxon>Viperidae</taxon>
        <taxon>Crotalinae</taxon>
        <taxon>Crotalus</taxon>
    </lineage>
</organism>
<feature type="compositionally biased region" description="Polar residues" evidence="5">
    <location>
        <begin position="456"/>
        <end position="469"/>
    </location>
</feature>
<evidence type="ECO:0000259" key="7">
    <source>
        <dbReference type="PROSITE" id="PS50020"/>
    </source>
</evidence>
<feature type="domain" description="WW" evidence="7">
    <location>
        <begin position="57"/>
        <end position="90"/>
    </location>
</feature>
<reference evidence="8 9" key="1">
    <citation type="journal article" date="2024" name="Proc. Natl. Acad. Sci. U.S.A.">
        <title>The genetic regulatory architecture and epigenomic basis for age-related changes in rattlesnake venom.</title>
        <authorList>
            <person name="Hogan M.P."/>
            <person name="Holding M.L."/>
            <person name="Nystrom G.S."/>
            <person name="Colston T.J."/>
            <person name="Bartlett D.A."/>
            <person name="Mason A.J."/>
            <person name="Ellsworth S.A."/>
            <person name="Rautsaw R.M."/>
            <person name="Lawrence K.C."/>
            <person name="Strickland J.L."/>
            <person name="He B."/>
            <person name="Fraser P."/>
            <person name="Margres M.J."/>
            <person name="Gilbert D.M."/>
            <person name="Gibbs H.L."/>
            <person name="Parkinson C.L."/>
            <person name="Rokyta D.R."/>
        </authorList>
    </citation>
    <scope>NUCLEOTIDE SEQUENCE [LARGE SCALE GENOMIC DNA]</scope>
    <source>
        <strain evidence="8">DRR0105</strain>
    </source>
</reference>
<dbReference type="PANTHER" id="PTHR12752">
    <property type="entry name" value="PHOSPHOINOSITOL 3-PHOSPHATE-BINDING PROTEIN"/>
    <property type="match status" value="1"/>
</dbReference>
<dbReference type="GO" id="GO:0005915">
    <property type="term" value="C:zonula adherens"/>
    <property type="evidence" value="ECO:0007669"/>
    <property type="project" value="TreeGrafter"/>
</dbReference>
<feature type="domain" description="WW" evidence="7">
    <location>
        <begin position="12"/>
        <end position="45"/>
    </location>
</feature>
<feature type="compositionally biased region" description="Basic and acidic residues" evidence="5">
    <location>
        <begin position="985"/>
        <end position="998"/>
    </location>
</feature>
<dbReference type="FunFam" id="2.30.29.30:FF:000103">
    <property type="entry name" value="Pleckstrin homology domain-containing family A member 4"/>
    <property type="match status" value="1"/>
</dbReference>
<dbReference type="InterPro" id="IPR057971">
    <property type="entry name" value="PKHA4-7_TBCA"/>
</dbReference>
<feature type="region of interest" description="Disordered" evidence="5">
    <location>
        <begin position="372"/>
        <end position="407"/>
    </location>
</feature>
<dbReference type="InterPro" id="IPR040392">
    <property type="entry name" value="PKHA4-7_PH"/>
</dbReference>
<dbReference type="InterPro" id="IPR011993">
    <property type="entry name" value="PH-like_dom_sf"/>
</dbReference>
<evidence type="ECO:0000256" key="3">
    <source>
        <dbReference type="ARBA" id="ARBA00022553"/>
    </source>
</evidence>
<feature type="compositionally biased region" description="Low complexity" evidence="5">
    <location>
        <begin position="789"/>
        <end position="811"/>
    </location>
</feature>
<dbReference type="InterPro" id="IPR001849">
    <property type="entry name" value="PH_domain"/>
</dbReference>